<keyword evidence="4" id="KW-0539">Nucleus</keyword>
<dbReference type="SMART" id="SM00292">
    <property type="entry name" value="BRCT"/>
    <property type="match status" value="1"/>
</dbReference>
<feature type="region of interest" description="Disordered" evidence="7">
    <location>
        <begin position="372"/>
        <end position="409"/>
    </location>
</feature>
<keyword evidence="3" id="KW-0378">Hydrolase</keyword>
<dbReference type="PANTHER" id="PTHR23081:SF36">
    <property type="entry name" value="RNA POLYMERASE II SUBUNIT A C-TERMINAL DOMAIN PHOSPHATASE"/>
    <property type="match status" value="1"/>
</dbReference>
<evidence type="ECO:0000256" key="6">
    <source>
        <dbReference type="ARBA" id="ARBA00048336"/>
    </source>
</evidence>
<name>A0ABR2ICK2_9EUKA</name>
<dbReference type="InterPro" id="IPR023214">
    <property type="entry name" value="HAD_sf"/>
</dbReference>
<evidence type="ECO:0000256" key="4">
    <source>
        <dbReference type="ARBA" id="ARBA00023242"/>
    </source>
</evidence>
<evidence type="ECO:0000259" key="9">
    <source>
        <dbReference type="PROSITE" id="PS50969"/>
    </source>
</evidence>
<feature type="compositionally biased region" description="Acidic residues" evidence="7">
    <location>
        <begin position="381"/>
        <end position="392"/>
    </location>
</feature>
<dbReference type="Gene3D" id="3.40.50.1000">
    <property type="entry name" value="HAD superfamily/HAD-like"/>
    <property type="match status" value="1"/>
</dbReference>
<dbReference type="InterPro" id="IPR001357">
    <property type="entry name" value="BRCT_dom"/>
</dbReference>
<dbReference type="InterPro" id="IPR004274">
    <property type="entry name" value="FCP1_dom"/>
</dbReference>
<evidence type="ECO:0000256" key="7">
    <source>
        <dbReference type="SAM" id="MobiDB-lite"/>
    </source>
</evidence>
<feature type="domain" description="BRCT" evidence="8">
    <location>
        <begin position="250"/>
        <end position="343"/>
    </location>
</feature>
<evidence type="ECO:0000256" key="5">
    <source>
        <dbReference type="ARBA" id="ARBA00047761"/>
    </source>
</evidence>
<dbReference type="SMART" id="SM00577">
    <property type="entry name" value="CPDc"/>
    <property type="match status" value="1"/>
</dbReference>
<dbReference type="SUPFAM" id="SSF56784">
    <property type="entry name" value="HAD-like"/>
    <property type="match status" value="1"/>
</dbReference>
<dbReference type="Proteomes" id="UP001470230">
    <property type="component" value="Unassembled WGS sequence"/>
</dbReference>
<comment type="caution">
    <text evidence="10">The sequence shown here is derived from an EMBL/GenBank/DDBJ whole genome shotgun (WGS) entry which is preliminary data.</text>
</comment>
<dbReference type="Pfam" id="PF00533">
    <property type="entry name" value="BRCT"/>
    <property type="match status" value="1"/>
</dbReference>
<evidence type="ECO:0000259" key="8">
    <source>
        <dbReference type="PROSITE" id="PS50172"/>
    </source>
</evidence>
<dbReference type="EMBL" id="JAPFFF010000018">
    <property type="protein sequence ID" value="KAK8860746.1"/>
    <property type="molecule type" value="Genomic_DNA"/>
</dbReference>
<organism evidence="10 11">
    <name type="scientific">Tritrichomonas musculus</name>
    <dbReference type="NCBI Taxonomy" id="1915356"/>
    <lineage>
        <taxon>Eukaryota</taxon>
        <taxon>Metamonada</taxon>
        <taxon>Parabasalia</taxon>
        <taxon>Tritrichomonadida</taxon>
        <taxon>Tritrichomonadidae</taxon>
        <taxon>Tritrichomonas</taxon>
    </lineage>
</organism>
<evidence type="ECO:0000256" key="1">
    <source>
        <dbReference type="ARBA" id="ARBA00004123"/>
    </source>
</evidence>
<dbReference type="InterPro" id="IPR039189">
    <property type="entry name" value="Fcp1"/>
</dbReference>
<feature type="compositionally biased region" description="Low complexity" evidence="7">
    <location>
        <begin position="393"/>
        <end position="402"/>
    </location>
</feature>
<dbReference type="InterPro" id="IPR036412">
    <property type="entry name" value="HAD-like_sf"/>
</dbReference>
<evidence type="ECO:0000256" key="3">
    <source>
        <dbReference type="ARBA" id="ARBA00022801"/>
    </source>
</evidence>
<protein>
    <recommendedName>
        <fullName evidence="2">protein-serine/threonine phosphatase</fullName>
        <ecNumber evidence="2">3.1.3.16</ecNumber>
    </recommendedName>
</protein>
<dbReference type="PROSITE" id="PS50172">
    <property type="entry name" value="BRCT"/>
    <property type="match status" value="1"/>
</dbReference>
<dbReference type="PROSITE" id="PS50969">
    <property type="entry name" value="FCP1"/>
    <property type="match status" value="1"/>
</dbReference>
<keyword evidence="11" id="KW-1185">Reference proteome</keyword>
<dbReference type="PANTHER" id="PTHR23081">
    <property type="entry name" value="RNA POLYMERASE II CTD PHOSPHATASE"/>
    <property type="match status" value="1"/>
</dbReference>
<dbReference type="SUPFAM" id="SSF52113">
    <property type="entry name" value="BRCT domain"/>
    <property type="match status" value="1"/>
</dbReference>
<gene>
    <name evidence="10" type="ORF">M9Y10_012411</name>
</gene>
<evidence type="ECO:0000313" key="10">
    <source>
        <dbReference type="EMBL" id="KAK8860746.1"/>
    </source>
</evidence>
<accession>A0ABR2ICK2</accession>
<feature type="domain" description="FCP1 homology" evidence="9">
    <location>
        <begin position="57"/>
        <end position="231"/>
    </location>
</feature>
<sequence length="409" mass="46493">MSEKCTHGVRYGTLCAWCGEDLGEQNQGLKVMPQSRSITFSEYEASQITSNHLKEIKAKGKLCILIHIDQVIIDSKIIGNENFDIPKGLEDQFFFTNTSPKRVVRTRPFLKEFLVNLSSKYEFRFFSLESEDFVNDVIQHIDPESKFFEGQIQSKNIFHVDDAIILDVSSDNWRDSTNLPVCAVVEIIPFVPLGSALRVPMFPLLPSISNQYFTNREDKILPSLIDFFESIHSKFFSEDDMTVYDSIFSTSSQILKDCSICSHELADPLSSTKQDEFRKFFLKYGARFYPSFTSSCTHVIASSKNSPDIEQAVEYKGVYIVTFEWLIDSCIHFKRSNEKDYQVTGVASPTNGLKLLEKSLPDRDLSYSEFDQILSGTSDTSDSDEEEEEESLISEAEASASVSRDDDMD</sequence>
<comment type="catalytic activity">
    <reaction evidence="6">
        <text>O-phospho-L-threonyl-[protein] + H2O = L-threonyl-[protein] + phosphate</text>
        <dbReference type="Rhea" id="RHEA:47004"/>
        <dbReference type="Rhea" id="RHEA-COMP:11060"/>
        <dbReference type="Rhea" id="RHEA-COMP:11605"/>
        <dbReference type="ChEBI" id="CHEBI:15377"/>
        <dbReference type="ChEBI" id="CHEBI:30013"/>
        <dbReference type="ChEBI" id="CHEBI:43474"/>
        <dbReference type="ChEBI" id="CHEBI:61977"/>
        <dbReference type="EC" id="3.1.3.16"/>
    </reaction>
</comment>
<dbReference type="Gene3D" id="3.40.50.10190">
    <property type="entry name" value="BRCT domain"/>
    <property type="match status" value="1"/>
</dbReference>
<dbReference type="EC" id="3.1.3.16" evidence="2"/>
<proteinExistence type="predicted"/>
<evidence type="ECO:0000256" key="2">
    <source>
        <dbReference type="ARBA" id="ARBA00013081"/>
    </source>
</evidence>
<comment type="subcellular location">
    <subcellularLocation>
        <location evidence="1">Nucleus</location>
    </subcellularLocation>
</comment>
<reference evidence="10 11" key="1">
    <citation type="submission" date="2024-04" db="EMBL/GenBank/DDBJ databases">
        <title>Tritrichomonas musculus Genome.</title>
        <authorList>
            <person name="Alves-Ferreira E."/>
            <person name="Grigg M."/>
            <person name="Lorenzi H."/>
            <person name="Galac M."/>
        </authorList>
    </citation>
    <scope>NUCLEOTIDE SEQUENCE [LARGE SCALE GENOMIC DNA]</scope>
    <source>
        <strain evidence="10 11">EAF2021</strain>
    </source>
</reference>
<comment type="catalytic activity">
    <reaction evidence="5">
        <text>O-phospho-L-seryl-[protein] + H2O = L-seryl-[protein] + phosphate</text>
        <dbReference type="Rhea" id="RHEA:20629"/>
        <dbReference type="Rhea" id="RHEA-COMP:9863"/>
        <dbReference type="Rhea" id="RHEA-COMP:11604"/>
        <dbReference type="ChEBI" id="CHEBI:15377"/>
        <dbReference type="ChEBI" id="CHEBI:29999"/>
        <dbReference type="ChEBI" id="CHEBI:43474"/>
        <dbReference type="ChEBI" id="CHEBI:83421"/>
        <dbReference type="EC" id="3.1.3.16"/>
    </reaction>
</comment>
<dbReference type="Pfam" id="PF03031">
    <property type="entry name" value="NIF"/>
    <property type="match status" value="1"/>
</dbReference>
<dbReference type="InterPro" id="IPR036420">
    <property type="entry name" value="BRCT_dom_sf"/>
</dbReference>
<evidence type="ECO:0000313" key="11">
    <source>
        <dbReference type="Proteomes" id="UP001470230"/>
    </source>
</evidence>